<dbReference type="InterPro" id="IPR041373">
    <property type="entry name" value="RT_RNaseH"/>
</dbReference>
<evidence type="ECO:0000313" key="13">
    <source>
        <dbReference type="EMBL" id="SBQ36322.1"/>
    </source>
</evidence>
<dbReference type="InterPro" id="IPR050951">
    <property type="entry name" value="Retrovirus_Pol_polyprotein"/>
</dbReference>
<feature type="compositionally biased region" description="Polar residues" evidence="10">
    <location>
        <begin position="1275"/>
        <end position="1287"/>
    </location>
</feature>
<dbReference type="EMBL" id="HADZ01002490">
    <property type="protein sequence ID" value="SBP66431.1"/>
    <property type="molecule type" value="Transcribed_RNA"/>
</dbReference>
<dbReference type="Gene3D" id="3.30.70.270">
    <property type="match status" value="2"/>
</dbReference>
<dbReference type="InterPro" id="IPR043128">
    <property type="entry name" value="Rev_trsase/Diguanyl_cyclase"/>
</dbReference>
<evidence type="ECO:0000256" key="5">
    <source>
        <dbReference type="ARBA" id="ARBA00022722"/>
    </source>
</evidence>
<accession>A0A1A8DQM9</accession>
<dbReference type="FunFam" id="3.30.70.270:FF:000026">
    <property type="entry name" value="Transposon Ty3-G Gag-Pol polyprotein"/>
    <property type="match status" value="1"/>
</dbReference>
<dbReference type="InterPro" id="IPR012337">
    <property type="entry name" value="RNaseH-like_sf"/>
</dbReference>
<sequence>MEAYGVPTPRMDWDSSNLPEAWRRFKQHAELMFAGPLREKEEADKCSYLLLWVGEKGRDVYNTWTLTADDSKKLQTYYDKYTDYITPKANPIYARYKFHEKMQGENEAFEQFITELKLLAKDCGYPNTDEMVRDRIVFATNSPHVREKLLSQGAELTLEKAIDIARSHELAKQQLKYMGHSRGQEAVHAIGRNPHRQEHQTRSVKPKEHTKVILKTCSYCAGQHNNKDICPAKGKQCAKCKKMNHFARACRSKLPSQAKAHLKSVHFVRENIEVTNEDTDEEQDCFYIDSITIENEGRNDEQAYADMQLGSSPQTVRFKVDTGAQANTIPANLFQTLFPHVALKPVTHKLTDYGGHSLSVEGKCQLKCKHKDKTRTLEFHVVNTSAPPVLAMKACRDLNLVRIVMAVTEEREKTTNSSQAILDEYADVFKGIGEFPGECSFHVNPEVAPTVSPPRRIPIALRARLKDELDSMERNQIICKVTDPTDWVNALVVVEKPKTGRLRVCLDPRPLNKAIQRPHYPLPTLEDVTTKLAGAKYFSVLDARSGYWAIKLSHESSLLTTFNTVFGRYRFLRLPFGIISAQDEFQRRVDETYEGLRGVAAIVDDVLVFGATKQEHDDNLRAMLERSRERGVKLNPDKCTICVKEVSYFGHTLSHEGLKPDPQKVKAIQDMAPPQNRAELETVLGMVNYLARFAPHLSEINAPLRQLLKQDREFVWDKNHDRSFQQMKELITREPGPVLSFFNPKKMLRLQVDASQSGLGAVMLQDGRPVAYASKSLNSTERNYAQIEKELYAVLFGCKRFHEYMYGRHVTIESDHKPLESILKKPLAAAPPRLQRMILQLQKYNISIIHKPGKDIPVADTLSRKSIEFHDKSLCDGMDAQIHTVLSNMPVSDQRLLEIRNVTAQDPQLNALRRTTLSGWPDKRSQCLPEIQEFWNHRDEISLMDGIMFKGEKMIIPKRLRRDMIDRIHSSHMGIEKSKNRARDLLFWPGMGKQIEEAVGACSTCQERQDTNPKEPLLSHAIPERPWQVIATDLFTWNSEDYIIIVDYYSRFFELERLHSCTAEAVIHKLKSAMARHGIPVTVISDNGPCYASSKFQQFAKSWSFTHSTTSPHYPQSNGLAEKTVQTAKKLLDKAKAEHKDPYLSLLEYRNTPVDNLKSPAQLLMSRRLRSILPATPKQLEPQVVCQQTVRERREVCQQRQQTYFNRAARPLPQLFPGAPVRFRQQDGSWKSAVVESCADTPRSYNITTDTGQVYRRNRRHLRESRDSVGGEKSIQPTVNSNDSAVVSQPPPAEPPDKDITTPGYTTRYGRVTKPRQVLDL</sequence>
<dbReference type="PROSITE" id="PS50994">
    <property type="entry name" value="INTEGRASE"/>
    <property type="match status" value="1"/>
</dbReference>
<dbReference type="FunFam" id="3.10.20.370:FF:000001">
    <property type="entry name" value="Retrovirus-related Pol polyprotein from transposon 17.6-like protein"/>
    <property type="match status" value="1"/>
</dbReference>
<keyword evidence="6" id="KW-0255">Endonuclease</keyword>
<evidence type="ECO:0000256" key="8">
    <source>
        <dbReference type="ARBA" id="ARBA00022918"/>
    </source>
</evidence>
<dbReference type="Pfam" id="PF00665">
    <property type="entry name" value="rve"/>
    <property type="match status" value="1"/>
</dbReference>
<dbReference type="GO" id="GO:0015074">
    <property type="term" value="P:DNA integration"/>
    <property type="evidence" value="ECO:0007669"/>
    <property type="project" value="InterPro"/>
</dbReference>
<evidence type="ECO:0000256" key="3">
    <source>
        <dbReference type="ARBA" id="ARBA00022679"/>
    </source>
</evidence>
<dbReference type="PANTHER" id="PTHR37984:SF7">
    <property type="entry name" value="INTEGRASE CATALYTIC DOMAIN-CONTAINING PROTEIN"/>
    <property type="match status" value="1"/>
</dbReference>
<proteinExistence type="inferred from homology"/>
<keyword evidence="4" id="KW-0548">Nucleotidyltransferase</keyword>
<dbReference type="Gene3D" id="3.10.10.10">
    <property type="entry name" value="HIV Type 1 Reverse Transcriptase, subunit A, domain 1"/>
    <property type="match status" value="1"/>
</dbReference>
<dbReference type="SUPFAM" id="SSF56672">
    <property type="entry name" value="DNA/RNA polymerases"/>
    <property type="match status" value="1"/>
</dbReference>
<dbReference type="InterPro" id="IPR041588">
    <property type="entry name" value="Integrase_H2C2"/>
</dbReference>
<dbReference type="GO" id="GO:0003676">
    <property type="term" value="F:nucleic acid binding"/>
    <property type="evidence" value="ECO:0007669"/>
    <property type="project" value="InterPro"/>
</dbReference>
<dbReference type="InterPro" id="IPR043502">
    <property type="entry name" value="DNA/RNA_pol_sf"/>
</dbReference>
<evidence type="ECO:0000256" key="1">
    <source>
        <dbReference type="ARBA" id="ARBA00010879"/>
    </source>
</evidence>
<dbReference type="InterPro" id="IPR000477">
    <property type="entry name" value="RT_dom"/>
</dbReference>
<evidence type="ECO:0000256" key="7">
    <source>
        <dbReference type="ARBA" id="ARBA00022801"/>
    </source>
</evidence>
<dbReference type="CDD" id="cd01647">
    <property type="entry name" value="RT_LTR"/>
    <property type="match status" value="1"/>
</dbReference>
<dbReference type="InterPro" id="IPR036397">
    <property type="entry name" value="RNaseH_sf"/>
</dbReference>
<evidence type="ECO:0000256" key="9">
    <source>
        <dbReference type="ARBA" id="ARBA00039658"/>
    </source>
</evidence>
<evidence type="ECO:0000259" key="12">
    <source>
        <dbReference type="PROSITE" id="PS50994"/>
    </source>
</evidence>
<dbReference type="EC" id="3.1.26.4" evidence="2"/>
<name>A0A1A8DQM9_NOTKA</name>
<evidence type="ECO:0000259" key="11">
    <source>
        <dbReference type="PROSITE" id="PS50878"/>
    </source>
</evidence>
<dbReference type="Gene3D" id="3.30.420.10">
    <property type="entry name" value="Ribonuclease H-like superfamily/Ribonuclease H"/>
    <property type="match status" value="1"/>
</dbReference>
<keyword evidence="3" id="KW-0808">Transferase</keyword>
<gene>
    <name evidence="13" type="primary">BX640584.1</name>
</gene>
<dbReference type="CDD" id="cd05481">
    <property type="entry name" value="retropepsin_like_LTR_1"/>
    <property type="match status" value="1"/>
</dbReference>
<keyword evidence="7" id="KW-0378">Hydrolase</keyword>
<dbReference type="Gene3D" id="3.10.20.370">
    <property type="match status" value="1"/>
</dbReference>
<evidence type="ECO:0000256" key="10">
    <source>
        <dbReference type="SAM" id="MobiDB-lite"/>
    </source>
</evidence>
<dbReference type="FunFam" id="3.30.420.10:FF:000063">
    <property type="entry name" value="Retrovirus-related Pol polyprotein from transposon 297-like Protein"/>
    <property type="match status" value="1"/>
</dbReference>
<dbReference type="CDD" id="cd09274">
    <property type="entry name" value="RNase_HI_RT_Ty3"/>
    <property type="match status" value="1"/>
</dbReference>
<dbReference type="GO" id="GO:0004523">
    <property type="term" value="F:RNA-DNA hybrid ribonuclease activity"/>
    <property type="evidence" value="ECO:0007669"/>
    <property type="project" value="UniProtKB-EC"/>
</dbReference>
<dbReference type="PANTHER" id="PTHR37984">
    <property type="entry name" value="PROTEIN CBG26694"/>
    <property type="match status" value="1"/>
</dbReference>
<organism evidence="13">
    <name type="scientific">Nothobranchius kadleci</name>
    <name type="common">African annual killifish</name>
    <dbReference type="NCBI Taxonomy" id="1051664"/>
    <lineage>
        <taxon>Eukaryota</taxon>
        <taxon>Metazoa</taxon>
        <taxon>Chordata</taxon>
        <taxon>Craniata</taxon>
        <taxon>Vertebrata</taxon>
        <taxon>Euteleostomi</taxon>
        <taxon>Actinopterygii</taxon>
        <taxon>Neopterygii</taxon>
        <taxon>Teleostei</taxon>
        <taxon>Neoteleostei</taxon>
        <taxon>Acanthomorphata</taxon>
        <taxon>Ovalentaria</taxon>
        <taxon>Atherinomorphae</taxon>
        <taxon>Cyprinodontiformes</taxon>
        <taxon>Nothobranchiidae</taxon>
        <taxon>Nothobranchius</taxon>
    </lineage>
</organism>
<feature type="region of interest" description="Disordered" evidence="10">
    <location>
        <begin position="1262"/>
        <end position="1321"/>
    </location>
</feature>
<dbReference type="GO" id="GO:0003964">
    <property type="term" value="F:RNA-directed DNA polymerase activity"/>
    <property type="evidence" value="ECO:0007669"/>
    <property type="project" value="UniProtKB-KW"/>
</dbReference>
<dbReference type="Gene3D" id="1.10.340.70">
    <property type="match status" value="1"/>
</dbReference>
<keyword evidence="5" id="KW-0540">Nuclease</keyword>
<keyword evidence="8" id="KW-0695">RNA-directed DNA polymerase</keyword>
<protein>
    <recommendedName>
        <fullName evidence="9">Gypsy retrotransposon integrase-like protein 1</fullName>
        <ecNumber evidence="2">3.1.26.4</ecNumber>
    </recommendedName>
</protein>
<evidence type="ECO:0000256" key="2">
    <source>
        <dbReference type="ARBA" id="ARBA00012180"/>
    </source>
</evidence>
<evidence type="ECO:0000256" key="4">
    <source>
        <dbReference type="ARBA" id="ARBA00022695"/>
    </source>
</evidence>
<evidence type="ECO:0000256" key="6">
    <source>
        <dbReference type="ARBA" id="ARBA00022759"/>
    </source>
</evidence>
<dbReference type="EMBL" id="HAEA01007842">
    <property type="protein sequence ID" value="SBQ36322.1"/>
    <property type="molecule type" value="Transcribed_RNA"/>
</dbReference>
<dbReference type="Pfam" id="PF17921">
    <property type="entry name" value="Integrase_H2C2"/>
    <property type="match status" value="1"/>
</dbReference>
<dbReference type="SUPFAM" id="SSF53098">
    <property type="entry name" value="Ribonuclease H-like"/>
    <property type="match status" value="1"/>
</dbReference>
<dbReference type="PROSITE" id="PS50878">
    <property type="entry name" value="RT_POL"/>
    <property type="match status" value="1"/>
</dbReference>
<reference evidence="13" key="1">
    <citation type="submission" date="2016-05" db="EMBL/GenBank/DDBJ databases">
        <authorList>
            <person name="Lavstsen T."/>
            <person name="Jespersen J.S."/>
        </authorList>
    </citation>
    <scope>NUCLEOTIDE SEQUENCE</scope>
    <source>
        <tissue evidence="13">Brain</tissue>
    </source>
</reference>
<dbReference type="InterPro" id="IPR001584">
    <property type="entry name" value="Integrase_cat-core"/>
</dbReference>
<feature type="domain" description="Integrase catalytic" evidence="12">
    <location>
        <begin position="1022"/>
        <end position="1185"/>
    </location>
</feature>
<comment type="similarity">
    <text evidence="1">Belongs to the beta type-B retroviral polymerase family. HERV class-II K(HML-2) pol subfamily.</text>
</comment>
<reference evidence="13" key="2">
    <citation type="submission" date="2016-06" db="EMBL/GenBank/DDBJ databases">
        <title>The genome of a short-lived fish provides insights into sex chromosome evolution and the genetic control of aging.</title>
        <authorList>
            <person name="Reichwald K."/>
            <person name="Felder M."/>
            <person name="Petzold A."/>
            <person name="Koch P."/>
            <person name="Groth M."/>
            <person name="Platzer M."/>
        </authorList>
    </citation>
    <scope>NUCLEOTIDE SEQUENCE</scope>
    <source>
        <tissue evidence="13">Brain</tissue>
    </source>
</reference>
<dbReference type="FunFam" id="1.10.340.70:FF:000003">
    <property type="entry name" value="Protein CBG25708"/>
    <property type="match status" value="1"/>
</dbReference>
<feature type="domain" description="Reverse transcriptase" evidence="11">
    <location>
        <begin position="475"/>
        <end position="653"/>
    </location>
</feature>
<dbReference type="Pfam" id="PF17917">
    <property type="entry name" value="RT_RNaseH"/>
    <property type="match status" value="1"/>
</dbReference>
<dbReference type="Pfam" id="PF00078">
    <property type="entry name" value="RVT_1"/>
    <property type="match status" value="1"/>
</dbReference>